<dbReference type="Proteomes" id="UP000053676">
    <property type="component" value="Unassembled WGS sequence"/>
</dbReference>
<dbReference type="Gene3D" id="1.20.5.320">
    <property type="entry name" value="6-Phosphogluconate Dehydrogenase, domain 3"/>
    <property type="match status" value="1"/>
</dbReference>
<feature type="region of interest" description="Disordered" evidence="2">
    <location>
        <begin position="118"/>
        <end position="183"/>
    </location>
</feature>
<evidence type="ECO:0000256" key="1">
    <source>
        <dbReference type="ARBA" id="ARBA00022737"/>
    </source>
</evidence>
<sequence>MWLFAVNVDDAWSVWYSVSTFVAGRNGVPAIRGPPGDRGMPGIPGTPGVPGRNGDTGYRGKGNPGRRGVAGPPGEQGGHGIAGISGGNNEHCMTIHKIGQIIWTSICSGVAGRPSVMGPPGLAGKPGQKGDDGFEGLSGPPGVPGPDANYCPCPRRDQIVVLPSENREEQARSVFRRNAKTRE</sequence>
<gene>
    <name evidence="3" type="ORF">NECAME_02492</name>
</gene>
<dbReference type="KEGG" id="nai:NECAME_02492"/>
<evidence type="ECO:0000256" key="2">
    <source>
        <dbReference type="SAM" id="MobiDB-lite"/>
    </source>
</evidence>
<organism evidence="3 4">
    <name type="scientific">Necator americanus</name>
    <name type="common">Human hookworm</name>
    <dbReference type="NCBI Taxonomy" id="51031"/>
    <lineage>
        <taxon>Eukaryota</taxon>
        <taxon>Metazoa</taxon>
        <taxon>Ecdysozoa</taxon>
        <taxon>Nematoda</taxon>
        <taxon>Chromadorea</taxon>
        <taxon>Rhabditida</taxon>
        <taxon>Rhabditina</taxon>
        <taxon>Rhabditomorpha</taxon>
        <taxon>Strongyloidea</taxon>
        <taxon>Ancylostomatidae</taxon>
        <taxon>Bunostominae</taxon>
        <taxon>Necator</taxon>
    </lineage>
</organism>
<dbReference type="EMBL" id="KI659257">
    <property type="protein sequence ID" value="ETN80013.1"/>
    <property type="molecule type" value="Genomic_DNA"/>
</dbReference>
<feature type="region of interest" description="Disordered" evidence="2">
    <location>
        <begin position="32"/>
        <end position="80"/>
    </location>
</feature>
<evidence type="ECO:0008006" key="5">
    <source>
        <dbReference type="Google" id="ProtNLM"/>
    </source>
</evidence>
<evidence type="ECO:0000313" key="3">
    <source>
        <dbReference type="EMBL" id="ETN80013.1"/>
    </source>
</evidence>
<feature type="compositionally biased region" description="Basic residues" evidence="2">
    <location>
        <begin position="174"/>
        <end position="183"/>
    </location>
</feature>
<protein>
    <recommendedName>
        <fullName evidence="5">Collagen triple helix repeat protein</fullName>
    </recommendedName>
</protein>
<dbReference type="OrthoDB" id="6380629at2759"/>
<dbReference type="STRING" id="51031.W2TDV3"/>
<keyword evidence="1" id="KW-0677">Repeat</keyword>
<name>W2TDV3_NECAM</name>
<keyword evidence="4" id="KW-1185">Reference proteome</keyword>
<reference evidence="4" key="1">
    <citation type="journal article" date="2014" name="Nat. Genet.">
        <title>Genome of the human hookworm Necator americanus.</title>
        <authorList>
            <person name="Tang Y.T."/>
            <person name="Gao X."/>
            <person name="Rosa B.A."/>
            <person name="Abubucker S."/>
            <person name="Hallsworth-Pepin K."/>
            <person name="Martin J."/>
            <person name="Tyagi R."/>
            <person name="Heizer E."/>
            <person name="Zhang X."/>
            <person name="Bhonagiri-Palsikar V."/>
            <person name="Minx P."/>
            <person name="Warren W.C."/>
            <person name="Wang Q."/>
            <person name="Zhan B."/>
            <person name="Hotez P.J."/>
            <person name="Sternberg P.W."/>
            <person name="Dougall A."/>
            <person name="Gaze S.T."/>
            <person name="Mulvenna J."/>
            <person name="Sotillo J."/>
            <person name="Ranganathan S."/>
            <person name="Rabelo E.M."/>
            <person name="Wilson R.K."/>
            <person name="Felgner P.L."/>
            <person name="Bethony J."/>
            <person name="Hawdon J.M."/>
            <person name="Gasser R.B."/>
            <person name="Loukas A."/>
            <person name="Mitreva M."/>
        </authorList>
    </citation>
    <scope>NUCLEOTIDE SEQUENCE [LARGE SCALE GENOMIC DNA]</scope>
</reference>
<dbReference type="AlphaFoldDB" id="W2TDV3"/>
<evidence type="ECO:0000313" key="4">
    <source>
        <dbReference type="Proteomes" id="UP000053676"/>
    </source>
</evidence>
<dbReference type="PANTHER" id="PTHR24637">
    <property type="entry name" value="COLLAGEN"/>
    <property type="match status" value="1"/>
</dbReference>
<proteinExistence type="predicted"/>
<accession>W2TDV3</accession>
<dbReference type="PANTHER" id="PTHR24637:SF421">
    <property type="entry name" value="CUTICLE COLLAGEN DPY-2"/>
    <property type="match status" value="1"/>
</dbReference>